<feature type="region of interest" description="Disordered" evidence="1">
    <location>
        <begin position="73"/>
        <end position="144"/>
    </location>
</feature>
<organism evidence="2 4">
    <name type="scientific">Rhizophagus clarus</name>
    <dbReference type="NCBI Taxonomy" id="94130"/>
    <lineage>
        <taxon>Eukaryota</taxon>
        <taxon>Fungi</taxon>
        <taxon>Fungi incertae sedis</taxon>
        <taxon>Mucoromycota</taxon>
        <taxon>Glomeromycotina</taxon>
        <taxon>Glomeromycetes</taxon>
        <taxon>Glomerales</taxon>
        <taxon>Glomeraceae</taxon>
        <taxon>Rhizophagus</taxon>
    </lineage>
</organism>
<feature type="compositionally biased region" description="Polar residues" evidence="1">
    <location>
        <begin position="10"/>
        <end position="23"/>
    </location>
</feature>
<sequence>MNKENKNKFRNNLTITTPLRNNSTITTPLRNNLIITTPQLKNNNNINNKNHLHNNNKKLSYEQEQAKRRYLLEENKRKKNVENEYKLPNQARPLTYSKIPVPKKRPQGSTTIASKSKYDNAPPTNILPKLKPSTPKRPPASNPTINLHEKATIVEDDDNDDPTPKASDYINTMEEFSEFINYSEYAPKEMKLINMKRKAPDTKNVTTCSTCKIQTPYMLDRFCEPPYPATQPSPYINRFYEPPYSIQASPYIDRFYEPPYSIQASPYTLDRFYEPSYSKKIGILTENFPARYWIEKANFEECFLHFDDAMQSYDMALSLHAEPIDLVVTEYEKFLIRTNFYIQEQERLFKYQDIHDANDHTNYYNDISRNDLLYENGLEFNIKNNNIFLFESRSSINFSNSDNNNTKLFHEDELSFNNEIGEDLENPPSLF</sequence>
<evidence type="ECO:0000313" key="4">
    <source>
        <dbReference type="Proteomes" id="UP000247702"/>
    </source>
</evidence>
<dbReference type="AlphaFoldDB" id="A0A2Z6QUB1"/>
<protein>
    <submittedName>
        <fullName evidence="2">Uncharacterized protein</fullName>
    </submittedName>
</protein>
<reference evidence="3" key="2">
    <citation type="submission" date="2019-10" db="EMBL/GenBank/DDBJ databases">
        <title>Conservation and host-specific expression of non-tandemly repeated heterogenous ribosome RNA gene in arbuscular mycorrhizal fungi.</title>
        <authorList>
            <person name="Maeda T."/>
            <person name="Kobayashi Y."/>
            <person name="Nakagawa T."/>
            <person name="Ezawa T."/>
            <person name="Yamaguchi K."/>
            <person name="Bino T."/>
            <person name="Nishimoto Y."/>
            <person name="Shigenobu S."/>
            <person name="Kawaguchi M."/>
        </authorList>
    </citation>
    <scope>NUCLEOTIDE SEQUENCE</scope>
    <source>
        <strain evidence="3">HR1</strain>
    </source>
</reference>
<keyword evidence="4" id="KW-1185">Reference proteome</keyword>
<comment type="caution">
    <text evidence="2">The sequence shown here is derived from an EMBL/GenBank/DDBJ whole genome shotgun (WGS) entry which is preliminary data.</text>
</comment>
<dbReference type="Proteomes" id="UP000247702">
    <property type="component" value="Unassembled WGS sequence"/>
</dbReference>
<dbReference type="EMBL" id="BLAL01000039">
    <property type="protein sequence ID" value="GES78529.1"/>
    <property type="molecule type" value="Genomic_DNA"/>
</dbReference>
<reference evidence="2 4" key="1">
    <citation type="submission" date="2017-11" db="EMBL/GenBank/DDBJ databases">
        <title>The genome of Rhizophagus clarus HR1 reveals common genetic basis of auxotrophy among arbuscular mycorrhizal fungi.</title>
        <authorList>
            <person name="Kobayashi Y."/>
        </authorList>
    </citation>
    <scope>NUCLEOTIDE SEQUENCE [LARGE SCALE GENOMIC DNA]</scope>
    <source>
        <strain evidence="2 4">HR1</strain>
    </source>
</reference>
<dbReference type="Proteomes" id="UP000615446">
    <property type="component" value="Unassembled WGS sequence"/>
</dbReference>
<evidence type="ECO:0000313" key="2">
    <source>
        <dbReference type="EMBL" id="GBB92072.1"/>
    </source>
</evidence>
<feature type="region of interest" description="Disordered" evidence="1">
    <location>
        <begin position="1"/>
        <end position="23"/>
    </location>
</feature>
<feature type="compositionally biased region" description="Basic and acidic residues" evidence="1">
    <location>
        <begin position="73"/>
        <end position="85"/>
    </location>
</feature>
<evidence type="ECO:0000313" key="3">
    <source>
        <dbReference type="EMBL" id="GES78529.1"/>
    </source>
</evidence>
<feature type="compositionally biased region" description="Low complexity" evidence="1">
    <location>
        <begin position="40"/>
        <end position="49"/>
    </location>
</feature>
<evidence type="ECO:0000256" key="1">
    <source>
        <dbReference type="SAM" id="MobiDB-lite"/>
    </source>
</evidence>
<accession>A0A2Z6QUB1</accession>
<proteinExistence type="predicted"/>
<gene>
    <name evidence="3" type="ORF">RCL2_000583400</name>
    <name evidence="2" type="ORF">RclHR1_01960022</name>
</gene>
<name>A0A2Z6QUB1_9GLOM</name>
<dbReference type="EMBL" id="BEXD01001068">
    <property type="protein sequence ID" value="GBB92072.1"/>
    <property type="molecule type" value="Genomic_DNA"/>
</dbReference>
<feature type="region of interest" description="Disordered" evidence="1">
    <location>
        <begin position="40"/>
        <end position="60"/>
    </location>
</feature>